<dbReference type="AlphaFoldDB" id="A0A162YYI0"/>
<protein>
    <submittedName>
        <fullName evidence="1">Uncharacterized protein</fullName>
    </submittedName>
</protein>
<dbReference type="EMBL" id="JYNV01000281">
    <property type="protein sequence ID" value="KZM20300.1"/>
    <property type="molecule type" value="Genomic_DNA"/>
</dbReference>
<proteinExistence type="predicted"/>
<accession>A0A162YYI0</accession>
<sequence length="130" mass="13844">MARTGGTTITTGRSAAAIQSIRLPGLLEVGQKTSNFPAVNAGIQVLSRRHQALNLHCPRLDGAVHGNEDLDVESEKGPKAKVEWLLGGRRVVAITFVSHLQPMNMAEAADSVQIVANVAKILPGGRVRVY</sequence>
<gene>
    <name evidence="1" type="ORF">ST47_g8409</name>
</gene>
<dbReference type="Proteomes" id="UP000076837">
    <property type="component" value="Unassembled WGS sequence"/>
</dbReference>
<reference evidence="1 2" key="1">
    <citation type="journal article" date="2016" name="Sci. Rep.">
        <title>Draft genome sequencing and secretome analysis of fungal phytopathogen Ascochyta rabiei provides insight into the necrotrophic effector repertoire.</title>
        <authorList>
            <person name="Verma S."/>
            <person name="Gazara R.K."/>
            <person name="Nizam S."/>
            <person name="Parween S."/>
            <person name="Chattopadhyay D."/>
            <person name="Verma P.K."/>
        </authorList>
    </citation>
    <scope>NUCLEOTIDE SEQUENCE [LARGE SCALE GENOMIC DNA]</scope>
    <source>
        <strain evidence="1 2">ArDII</strain>
    </source>
</reference>
<organism evidence="1 2">
    <name type="scientific">Didymella rabiei</name>
    <name type="common">Chickpea ascochyta blight fungus</name>
    <name type="synonym">Mycosphaerella rabiei</name>
    <dbReference type="NCBI Taxonomy" id="5454"/>
    <lineage>
        <taxon>Eukaryota</taxon>
        <taxon>Fungi</taxon>
        <taxon>Dikarya</taxon>
        <taxon>Ascomycota</taxon>
        <taxon>Pezizomycotina</taxon>
        <taxon>Dothideomycetes</taxon>
        <taxon>Pleosporomycetidae</taxon>
        <taxon>Pleosporales</taxon>
        <taxon>Pleosporineae</taxon>
        <taxon>Didymellaceae</taxon>
        <taxon>Ascochyta</taxon>
    </lineage>
</organism>
<comment type="caution">
    <text evidence="1">The sequence shown here is derived from an EMBL/GenBank/DDBJ whole genome shotgun (WGS) entry which is preliminary data.</text>
</comment>
<evidence type="ECO:0000313" key="2">
    <source>
        <dbReference type="Proteomes" id="UP000076837"/>
    </source>
</evidence>
<keyword evidence="2" id="KW-1185">Reference proteome</keyword>
<evidence type="ECO:0000313" key="1">
    <source>
        <dbReference type="EMBL" id="KZM20300.1"/>
    </source>
</evidence>
<name>A0A162YYI0_DIDRA</name>